<protein>
    <recommendedName>
        <fullName evidence="1">Xylose isomerase-like TIM barrel domain-containing protein</fullName>
    </recommendedName>
</protein>
<sequence length="371" mass="41308">MVFQQAISSMSLGRAWVHKLPNKLDQAKRFGYKGIELFYEDLEYVAKEMEGGATPSNLLKASRTVREMCDARGLTIIALQPFMHYEGLLDRTEHARRIEEMKLWLKLARILGTDLIEIPSTFISEDECTGDFTTIVQDLREIADLGSQEYPPTRFAYEALAWGTWTSTWEQAYDIVCAVDRPNFGLVMDTFNMAARIYADPASPTCKTPDADTSIASSIQRIKSHIDVRKLFFVQIVDAQRLSAPLVKGHELYVSSQPSRMSWSRNCRLFYGEEEEGAYLPVLAISKAIINDLGYKGWISAELFNSYMNCADDVVPENLARRGAVSWKKFCADLGLDAGGKAVGAGQTVGNCVAEVKGVTHTATNLVSLEG</sequence>
<organism evidence="2 3">
    <name type="scientific">Venturia inaequalis</name>
    <name type="common">Apple scab fungus</name>
    <dbReference type="NCBI Taxonomy" id="5025"/>
    <lineage>
        <taxon>Eukaryota</taxon>
        <taxon>Fungi</taxon>
        <taxon>Dikarya</taxon>
        <taxon>Ascomycota</taxon>
        <taxon>Pezizomycotina</taxon>
        <taxon>Dothideomycetes</taxon>
        <taxon>Pleosporomycetidae</taxon>
        <taxon>Venturiales</taxon>
        <taxon>Venturiaceae</taxon>
        <taxon>Venturia</taxon>
    </lineage>
</organism>
<gene>
    <name evidence="2" type="ORF">EG327_003911</name>
</gene>
<dbReference type="InterPro" id="IPR013022">
    <property type="entry name" value="Xyl_isomerase-like_TIM-brl"/>
</dbReference>
<name>A0A8H3VNL9_VENIN</name>
<evidence type="ECO:0000313" key="2">
    <source>
        <dbReference type="EMBL" id="KAE9993647.1"/>
    </source>
</evidence>
<reference evidence="2 3" key="1">
    <citation type="submission" date="2019-07" db="EMBL/GenBank/DDBJ databases">
        <title>Venturia inaequalis Genome Resource.</title>
        <authorList>
            <person name="Lichtner F.J."/>
        </authorList>
    </citation>
    <scope>NUCLEOTIDE SEQUENCE [LARGE SCALE GENOMIC DNA]</scope>
    <source>
        <strain evidence="2 3">DMI_063113</strain>
    </source>
</reference>
<dbReference type="InterPro" id="IPR036237">
    <property type="entry name" value="Xyl_isomerase-like_sf"/>
</dbReference>
<dbReference type="Pfam" id="PF01261">
    <property type="entry name" value="AP_endonuc_2"/>
    <property type="match status" value="1"/>
</dbReference>
<dbReference type="Proteomes" id="UP000490939">
    <property type="component" value="Unassembled WGS sequence"/>
</dbReference>
<feature type="domain" description="Xylose isomerase-like TIM barrel" evidence="1">
    <location>
        <begin position="24"/>
        <end position="315"/>
    </location>
</feature>
<dbReference type="AlphaFoldDB" id="A0A8H3VNL9"/>
<proteinExistence type="predicted"/>
<dbReference type="InterPro" id="IPR050312">
    <property type="entry name" value="IolE/XylAMocC-like"/>
</dbReference>
<evidence type="ECO:0000313" key="3">
    <source>
        <dbReference type="Proteomes" id="UP000490939"/>
    </source>
</evidence>
<comment type="caution">
    <text evidence="2">The sequence shown here is derived from an EMBL/GenBank/DDBJ whole genome shotgun (WGS) entry which is preliminary data.</text>
</comment>
<evidence type="ECO:0000259" key="1">
    <source>
        <dbReference type="Pfam" id="PF01261"/>
    </source>
</evidence>
<dbReference type="SUPFAM" id="SSF51658">
    <property type="entry name" value="Xylose isomerase-like"/>
    <property type="match status" value="1"/>
</dbReference>
<dbReference type="EMBL" id="WNWR01000024">
    <property type="protein sequence ID" value="KAE9993647.1"/>
    <property type="molecule type" value="Genomic_DNA"/>
</dbReference>
<dbReference type="PANTHER" id="PTHR12110">
    <property type="entry name" value="HYDROXYPYRUVATE ISOMERASE"/>
    <property type="match status" value="1"/>
</dbReference>
<keyword evidence="3" id="KW-1185">Reference proteome</keyword>
<dbReference type="Gene3D" id="3.20.20.150">
    <property type="entry name" value="Divalent-metal-dependent TIM barrel enzymes"/>
    <property type="match status" value="1"/>
</dbReference>
<dbReference type="PANTHER" id="PTHR12110:SF21">
    <property type="entry name" value="XYLOSE ISOMERASE-LIKE TIM BARREL DOMAIN-CONTAINING PROTEIN"/>
    <property type="match status" value="1"/>
</dbReference>
<accession>A0A8H3VNL9</accession>